<dbReference type="EMBL" id="QKYV01000006">
    <property type="protein sequence ID" value="PZW39043.1"/>
    <property type="molecule type" value="Genomic_DNA"/>
</dbReference>
<keyword evidence="1" id="KW-0812">Transmembrane</keyword>
<accession>A0A2W7IKI0</accession>
<keyword evidence="3" id="KW-1185">Reference proteome</keyword>
<keyword evidence="1" id="KW-0472">Membrane</keyword>
<organism evidence="2 3">
    <name type="scientific">Mesonia algae</name>
    <dbReference type="NCBI Taxonomy" id="213248"/>
    <lineage>
        <taxon>Bacteria</taxon>
        <taxon>Pseudomonadati</taxon>
        <taxon>Bacteroidota</taxon>
        <taxon>Flavobacteriia</taxon>
        <taxon>Flavobacteriales</taxon>
        <taxon>Flavobacteriaceae</taxon>
        <taxon>Mesonia</taxon>
    </lineage>
</organism>
<comment type="caution">
    <text evidence="2">The sequence shown here is derived from an EMBL/GenBank/DDBJ whole genome shotgun (WGS) entry which is preliminary data.</text>
</comment>
<protein>
    <recommendedName>
        <fullName evidence="4">SGNH/GDSL hydrolase family protein</fullName>
    </recommendedName>
</protein>
<reference evidence="2 3" key="1">
    <citation type="submission" date="2018-06" db="EMBL/GenBank/DDBJ databases">
        <title>Genomic Encyclopedia of Archaeal and Bacterial Type Strains, Phase II (KMG-II): from individual species to whole genera.</title>
        <authorList>
            <person name="Goeker M."/>
        </authorList>
    </citation>
    <scope>NUCLEOTIDE SEQUENCE [LARGE SCALE GENOMIC DNA]</scope>
    <source>
        <strain evidence="2 3">DSM 15361</strain>
    </source>
</reference>
<feature type="transmembrane region" description="Helical" evidence="1">
    <location>
        <begin position="7"/>
        <end position="26"/>
    </location>
</feature>
<dbReference type="RefSeq" id="WP_146240780.1">
    <property type="nucleotide sequence ID" value="NZ_QKYV01000006.1"/>
</dbReference>
<name>A0A2W7IKI0_9FLAO</name>
<dbReference type="Proteomes" id="UP000249542">
    <property type="component" value="Unassembled WGS sequence"/>
</dbReference>
<dbReference type="AlphaFoldDB" id="A0A2W7IKI0"/>
<evidence type="ECO:0000256" key="1">
    <source>
        <dbReference type="SAM" id="Phobius"/>
    </source>
</evidence>
<evidence type="ECO:0008006" key="4">
    <source>
        <dbReference type="Google" id="ProtNLM"/>
    </source>
</evidence>
<proteinExistence type="predicted"/>
<gene>
    <name evidence="2" type="ORF">LX95_02183</name>
</gene>
<evidence type="ECO:0000313" key="2">
    <source>
        <dbReference type="EMBL" id="PZW39043.1"/>
    </source>
</evidence>
<sequence>MIKAIKLSLYTLLIVVVIAFCLDWLYTYSYKNPVYARDKVSWMYSINEKKIKEYDYALFGSSRCIYHINPVQIERETGIKGINLGYSGSNPFEIKLMVHEFLEINQPDRIFVQLDDRFNRVHRDPISITPWIPFIRKPYLYEEIKKNDSLSFYLKNIPFYRYTQYESKLGIRNVALSYMKENNFSELEGFKAMSGIAGKGKTKDYNLIDEPNPHILEIQRWCDELGVKVDFFTAPYYNRTINTAVIAKHVAPYKDFSEIFDDRLYFSDPNHLNGKGAEEFTRIFIKEYFKIE</sequence>
<evidence type="ECO:0000313" key="3">
    <source>
        <dbReference type="Proteomes" id="UP000249542"/>
    </source>
</evidence>
<keyword evidence="1" id="KW-1133">Transmembrane helix</keyword>